<organism evidence="2 3">
    <name type="scientific">Xanthomonas arboricola pv. populi</name>
    <dbReference type="NCBI Taxonomy" id="487823"/>
    <lineage>
        <taxon>Bacteria</taxon>
        <taxon>Pseudomonadati</taxon>
        <taxon>Pseudomonadota</taxon>
        <taxon>Gammaproteobacteria</taxon>
        <taxon>Lysobacterales</taxon>
        <taxon>Lysobacteraceae</taxon>
        <taxon>Xanthomonas</taxon>
    </lineage>
</organism>
<dbReference type="Proteomes" id="UP000238270">
    <property type="component" value="Unassembled WGS sequence"/>
</dbReference>
<proteinExistence type="predicted"/>
<gene>
    <name evidence="2" type="ORF">XaplCFBP3122_17235</name>
</gene>
<evidence type="ECO:0000313" key="2">
    <source>
        <dbReference type="EMBL" id="PPT74286.1"/>
    </source>
</evidence>
<comment type="caution">
    <text evidence="2">The sequence shown here is derived from an EMBL/GenBank/DDBJ whole genome shotgun (WGS) entry which is preliminary data.</text>
</comment>
<evidence type="ECO:0000256" key="1">
    <source>
        <dbReference type="SAM" id="Phobius"/>
    </source>
</evidence>
<reference evidence="2 3" key="1">
    <citation type="submission" date="2016-08" db="EMBL/GenBank/DDBJ databases">
        <title>Evolution of the type three secretion system and type three effector repertoires in Xanthomonas.</title>
        <authorList>
            <person name="Merda D."/>
            <person name="Briand M."/>
            <person name="Bosis E."/>
            <person name="Rousseau C."/>
            <person name="Portier P."/>
            <person name="Jacques M.-A."/>
            <person name="Fischer-Le Saux M."/>
        </authorList>
    </citation>
    <scope>NUCLEOTIDE SEQUENCE [LARGE SCALE GENOMIC DNA]</scope>
    <source>
        <strain evidence="2 3">CFBP 3122</strain>
    </source>
</reference>
<keyword evidence="1" id="KW-0472">Membrane</keyword>
<feature type="transmembrane region" description="Helical" evidence="1">
    <location>
        <begin position="28"/>
        <end position="47"/>
    </location>
</feature>
<evidence type="ECO:0000313" key="3">
    <source>
        <dbReference type="Proteomes" id="UP000238270"/>
    </source>
</evidence>
<protein>
    <submittedName>
        <fullName evidence="2">Uncharacterized protein</fullName>
    </submittedName>
</protein>
<sequence>MCSTALQQRAAYRHAWKRRSVKQSSIQARWWVGLVAIRVMALTIAHLSSVSESWLPKTTLPPGGGSVVELMA</sequence>
<accession>A0A2S6Z0V5</accession>
<keyword evidence="1" id="KW-1133">Transmembrane helix</keyword>
<dbReference type="AlphaFoldDB" id="A0A2S6Z0V5"/>
<name>A0A2S6Z0V5_9XANT</name>
<keyword evidence="1" id="KW-0812">Transmembrane</keyword>
<dbReference type="EMBL" id="MIGV01000027">
    <property type="protein sequence ID" value="PPT74286.1"/>
    <property type="molecule type" value="Genomic_DNA"/>
</dbReference>